<dbReference type="InterPro" id="IPR002931">
    <property type="entry name" value="Transglutaminase-like"/>
</dbReference>
<dbReference type="Pfam" id="PF09373">
    <property type="entry name" value="PMBR"/>
    <property type="match status" value="1"/>
</dbReference>
<dbReference type="InterPro" id="IPR038765">
    <property type="entry name" value="Papain-like_cys_pep_sf"/>
</dbReference>
<evidence type="ECO:0000313" key="3">
    <source>
        <dbReference type="EMBL" id="CEL24427.1"/>
    </source>
</evidence>
<dbReference type="Gene3D" id="3.10.620.30">
    <property type="match status" value="1"/>
</dbReference>
<feature type="compositionally biased region" description="Low complexity" evidence="1">
    <location>
        <begin position="54"/>
        <end position="78"/>
    </location>
</feature>
<name>A0A0S4FMZ5_METFO</name>
<sequence length="1133" mass="122374">MLAPGINYATPNQSISENFTNTTNVSEIVENTTNSTTIQNTTTAVVNDTVISQQENQTSDTSNNTQNSSSDNSNQTDTIQNNSAAASDGTYTNVHGIWLNVDDVNNVNVNELLTAGITDVFVKANRISNPTYQSVLTTIINKLQGTEIRIHAWITCFVDANGDWVDPKDSKTTDALVNAITDITTNYNIAGIHLDYVRYPGTAYQYSGGTEAITSFVQRVYTTVKSIKAKVAVSAALMPEGAANAYYYGQDYEQLSNYLDFLVPMVYEGNYKEDNDWITSATAYIVNHSTKPVVVGLQTYKSDSNLVALSAEEVKADIESALSGGASGFALFRYGWLDKDFFQTANSNNTTSTTQFTTAQIAKAANDVKLFIEGNKYLPTWITVAGVLVNQGQFMYLLSEATLHIQNGDGSAISLVDCTVPSVSGESLSGGTLSLSAYVKLANEIACFVDGNHQAPSLCKSSLGLQSYQSVIYMYSRILSNYLTDGSLQSSVVVKAWSPSNLPVKDSTGSDSPKFTTAQIAKAANDVKLFIEGNKYLPTWITVAGVLVNQGQFMYLLSEATLHIQNGDGSAISLVDCTVPSVSGESLSGGTLSLSAYVKLANEIACFVDGNHQAPSLCKSSLGLQSYQSVIYMYSRILSNYLTDGSLQSSVVVKAWSPSNLPVKDSTGSDSPKFTTAQIAKAANDVKLFIEGNKYLPTWITVAGVLVNQGQFMYLLSEATLHIQNGDGSAISLVDCTVPSVSGESLSGGTLSLSAYVKLANEIACFVDGNHQAPSLCKSSLGLQSYQSVIYMYSRILSNYLTDGSLQSSVVVKAWSPSNLPVKDSNTFTVAEIAKAANDVKLFVEGNKYLPTWITVGGVTVNQGQFLYLLTTCTSQLNSGITSLIALPSVSVASSPLEQMTSGNLDKTEYVDLANRVKSFMDSNGIAPNYGSTSLGKLRFESLLYLYSRVVAFYGQNQYLPNYATMKSWSSVVATEPSVPAELQQYLQATTKCEVNDPRIIALAQSITSGATSSYQKATLIFNWVRDNINYSYYYDSQKGAVGTLTSGSANCCDHSHLVVALSRAAGLPARYVHGYCYFTSSGNWYGHVFAQIYVNGQWYNADATSSRNTLGVINNWNTNTWTYKGTYASLPF</sequence>
<evidence type="ECO:0000256" key="1">
    <source>
        <dbReference type="SAM" id="MobiDB-lite"/>
    </source>
</evidence>
<dbReference type="Pfam" id="PF01841">
    <property type="entry name" value="Transglut_core"/>
    <property type="match status" value="1"/>
</dbReference>
<organism evidence="3 4">
    <name type="scientific">Methanobacterium formicicum</name>
    <dbReference type="NCBI Taxonomy" id="2162"/>
    <lineage>
        <taxon>Archaea</taxon>
        <taxon>Methanobacteriati</taxon>
        <taxon>Methanobacteriota</taxon>
        <taxon>Methanomada group</taxon>
        <taxon>Methanobacteria</taxon>
        <taxon>Methanobacteriales</taxon>
        <taxon>Methanobacteriaceae</taxon>
        <taxon>Methanobacterium</taxon>
    </lineage>
</organism>
<dbReference type="Proteomes" id="UP000062768">
    <property type="component" value="Chromosome I"/>
</dbReference>
<dbReference type="AlphaFoldDB" id="A0A0S4FMZ5"/>
<dbReference type="EMBL" id="LN734822">
    <property type="protein sequence ID" value="CEL24427.1"/>
    <property type="molecule type" value="Genomic_DNA"/>
</dbReference>
<evidence type="ECO:0000313" key="4">
    <source>
        <dbReference type="Proteomes" id="UP000062768"/>
    </source>
</evidence>
<reference evidence="3" key="1">
    <citation type="submission" date="2014-09" db="EMBL/GenBank/DDBJ databases">
        <authorList>
            <person name="Wibberg D."/>
        </authorList>
    </citation>
    <scope>NUCLEOTIDE SEQUENCE [LARGE SCALE GENOMIC DNA]</scope>
    <source>
        <strain evidence="3">Mb9</strain>
    </source>
</reference>
<dbReference type="Gene3D" id="3.20.20.80">
    <property type="entry name" value="Glycosidases"/>
    <property type="match status" value="2"/>
</dbReference>
<dbReference type="SUPFAM" id="SSF54001">
    <property type="entry name" value="Cysteine proteinases"/>
    <property type="match status" value="1"/>
</dbReference>
<keyword evidence="4" id="KW-1185">Reference proteome</keyword>
<dbReference type="PANTHER" id="PTHR33490">
    <property type="entry name" value="BLR5614 PROTEIN-RELATED"/>
    <property type="match status" value="1"/>
</dbReference>
<dbReference type="PANTHER" id="PTHR33490:SF3">
    <property type="entry name" value="CONSERVED INTEGRAL MEMBRANE PROTEIN"/>
    <property type="match status" value="1"/>
</dbReference>
<feature type="region of interest" description="Disordered" evidence="1">
    <location>
        <begin position="54"/>
        <end position="85"/>
    </location>
</feature>
<feature type="domain" description="Transglutaminase-like" evidence="2">
    <location>
        <begin position="1044"/>
        <end position="1106"/>
    </location>
</feature>
<dbReference type="SUPFAM" id="SSF51445">
    <property type="entry name" value="(Trans)glycosidases"/>
    <property type="match status" value="1"/>
</dbReference>
<dbReference type="PATRIC" id="fig|2162.10.peg.816"/>
<dbReference type="Pfam" id="PF13200">
    <property type="entry name" value="DUF4015"/>
    <property type="match status" value="1"/>
</dbReference>
<proteinExistence type="predicted"/>
<gene>
    <name evidence="3" type="ORF">MB9_0784</name>
</gene>
<dbReference type="SMART" id="SM00460">
    <property type="entry name" value="TGc"/>
    <property type="match status" value="1"/>
</dbReference>
<dbReference type="InterPro" id="IPR025275">
    <property type="entry name" value="DUF4015"/>
</dbReference>
<protein>
    <recommendedName>
        <fullName evidence="2">Transglutaminase-like domain-containing protein</fullName>
    </recommendedName>
</protein>
<dbReference type="InterPro" id="IPR018975">
    <property type="entry name" value="Pseudomurein-binding_repeat"/>
</dbReference>
<accession>A0A0S4FMZ5</accession>
<dbReference type="InterPro" id="IPR017853">
    <property type="entry name" value="GH"/>
</dbReference>
<evidence type="ECO:0000259" key="2">
    <source>
        <dbReference type="SMART" id="SM00460"/>
    </source>
</evidence>